<feature type="transmembrane region" description="Helical" evidence="6">
    <location>
        <begin position="33"/>
        <end position="52"/>
    </location>
</feature>
<evidence type="ECO:0000313" key="8">
    <source>
        <dbReference type="Proteomes" id="UP000276249"/>
    </source>
</evidence>
<feature type="transmembrane region" description="Helical" evidence="6">
    <location>
        <begin position="372"/>
        <end position="396"/>
    </location>
</feature>
<dbReference type="InterPro" id="IPR036259">
    <property type="entry name" value="MFS_trans_sf"/>
</dbReference>
<dbReference type="InterPro" id="IPR011701">
    <property type="entry name" value="MFS"/>
</dbReference>
<sequence>MMKKVSAENMANTSVKEQKKTESLGFDNALPTLPIKTILAMTFGCIGVNMAFTLQGSQMSRITQTIGVNPNSLGWFFLLPPLLGMFVQPLLGKYSDSTWTRWGRRIPYLLVGAPITVIVMIMLPFTGSFGFGYGSMTAMVYAAIAIALMDLFSNVCLAPYKMLAGDMVNEKQKNLAWSWQQVFGYAGGILAALLPYILTKLGVANTAGKGQVPATVIWAYLIGAAMLLITSFVTIFNVHEYDPKTYAKYHKINEDKQQVTPSLWKLLKTVPRSFWELAIVQLFSWIGIMYTWTYATGAMANNIWNTTNPSSSGFQAAGNWYGVMTAFYSVAALLWGLFYAKTKANQRKFWYSFGLFADAISIIIVATTHNQWVALIAFALYGIGNFTINTLPYTMLTTSLDGRNNGSYLGLFNIAVCLPQIIGSLASFVIFPMVGNSQSMMMIIGFVAMVIGSFSVLIVHEGK</sequence>
<feature type="transmembrane region" description="Helical" evidence="6">
    <location>
        <begin position="175"/>
        <end position="197"/>
    </location>
</feature>
<keyword evidence="4 6" id="KW-1133">Transmembrane helix</keyword>
<dbReference type="Gene3D" id="1.20.1250.20">
    <property type="entry name" value="MFS general substrate transporter like domains"/>
    <property type="match status" value="1"/>
</dbReference>
<keyword evidence="5 6" id="KW-0472">Membrane</keyword>
<evidence type="ECO:0000256" key="2">
    <source>
        <dbReference type="ARBA" id="ARBA00022448"/>
    </source>
</evidence>
<dbReference type="SUPFAM" id="SSF103473">
    <property type="entry name" value="MFS general substrate transporter"/>
    <property type="match status" value="1"/>
</dbReference>
<proteinExistence type="predicted"/>
<keyword evidence="2" id="KW-0813">Transport</keyword>
<keyword evidence="3 6" id="KW-0812">Transmembrane</keyword>
<dbReference type="PANTHER" id="PTHR19432:SF35">
    <property type="entry name" value="SOLUTE CARRIER FAMILY 45 MEMBER 3 ISOFORM X1"/>
    <property type="match status" value="1"/>
</dbReference>
<feature type="transmembrane region" description="Helical" evidence="6">
    <location>
        <begin position="106"/>
        <end position="126"/>
    </location>
</feature>
<dbReference type="CDD" id="cd17313">
    <property type="entry name" value="MFS_SLC45_SUC"/>
    <property type="match status" value="1"/>
</dbReference>
<dbReference type="EMBL" id="RDCJ01000027">
    <property type="protein sequence ID" value="RMW51198.1"/>
    <property type="molecule type" value="Genomic_DNA"/>
</dbReference>
<feature type="transmembrane region" description="Helical" evidence="6">
    <location>
        <begin position="138"/>
        <end position="163"/>
    </location>
</feature>
<organism evidence="7 8">
    <name type="scientific">Lactiplantibacillus pentosus</name>
    <name type="common">Lactobacillus pentosus</name>
    <dbReference type="NCBI Taxonomy" id="1589"/>
    <lineage>
        <taxon>Bacteria</taxon>
        <taxon>Bacillati</taxon>
        <taxon>Bacillota</taxon>
        <taxon>Bacilli</taxon>
        <taxon>Lactobacillales</taxon>
        <taxon>Lactobacillaceae</taxon>
        <taxon>Lactiplantibacillus</taxon>
    </lineage>
</organism>
<comment type="subcellular location">
    <subcellularLocation>
        <location evidence="1">Cell membrane</location>
        <topology evidence="1">Multi-pass membrane protein</topology>
    </subcellularLocation>
</comment>
<feature type="transmembrane region" description="Helical" evidence="6">
    <location>
        <begin position="320"/>
        <end position="340"/>
    </location>
</feature>
<evidence type="ECO:0000256" key="3">
    <source>
        <dbReference type="ARBA" id="ARBA00022692"/>
    </source>
</evidence>
<feature type="transmembrane region" description="Helical" evidence="6">
    <location>
        <begin position="440"/>
        <end position="459"/>
    </location>
</feature>
<evidence type="ECO:0000256" key="1">
    <source>
        <dbReference type="ARBA" id="ARBA00004651"/>
    </source>
</evidence>
<evidence type="ECO:0000256" key="4">
    <source>
        <dbReference type="ARBA" id="ARBA00022989"/>
    </source>
</evidence>
<feature type="transmembrane region" description="Helical" evidence="6">
    <location>
        <begin position="217"/>
        <end position="238"/>
    </location>
</feature>
<dbReference type="PANTHER" id="PTHR19432">
    <property type="entry name" value="SUGAR TRANSPORTER"/>
    <property type="match status" value="1"/>
</dbReference>
<comment type="caution">
    <text evidence="7">The sequence shown here is derived from an EMBL/GenBank/DDBJ whole genome shotgun (WGS) entry which is preliminary data.</text>
</comment>
<evidence type="ECO:0000313" key="7">
    <source>
        <dbReference type="EMBL" id="RMW51198.1"/>
    </source>
</evidence>
<feature type="transmembrane region" description="Helical" evidence="6">
    <location>
        <begin position="72"/>
        <end position="94"/>
    </location>
</feature>
<dbReference type="Proteomes" id="UP000276249">
    <property type="component" value="Unassembled WGS sequence"/>
</dbReference>
<protein>
    <submittedName>
        <fullName evidence="7">MFS transporter</fullName>
    </submittedName>
</protein>
<feature type="transmembrane region" description="Helical" evidence="6">
    <location>
        <begin position="408"/>
        <end position="434"/>
    </location>
</feature>
<feature type="transmembrane region" description="Helical" evidence="6">
    <location>
        <begin position="349"/>
        <end position="366"/>
    </location>
</feature>
<feature type="transmembrane region" description="Helical" evidence="6">
    <location>
        <begin position="274"/>
        <end position="300"/>
    </location>
</feature>
<dbReference type="Pfam" id="PF07690">
    <property type="entry name" value="MFS_1"/>
    <property type="match status" value="1"/>
</dbReference>
<evidence type="ECO:0000256" key="6">
    <source>
        <dbReference type="SAM" id="Phobius"/>
    </source>
</evidence>
<name>A0ABD7IUC1_LACPE</name>
<dbReference type="GO" id="GO:0005886">
    <property type="term" value="C:plasma membrane"/>
    <property type="evidence" value="ECO:0007669"/>
    <property type="project" value="UniProtKB-SubCell"/>
</dbReference>
<gene>
    <name evidence="7" type="ORF">D6U18_02385</name>
</gene>
<reference evidence="7 8" key="1">
    <citation type="submission" date="2018-10" db="EMBL/GenBank/DDBJ databases">
        <title>Genome sequences of five Lactobacillus pentosus strains isolated from brines of traditionally fermented spanish-style green table olives and differences between them.</title>
        <authorList>
            <person name="Jimenez Diaz R."/>
        </authorList>
    </citation>
    <scope>NUCLEOTIDE SEQUENCE [LARGE SCALE GENOMIC DNA]</scope>
    <source>
        <strain evidence="7 8">IG10</strain>
    </source>
</reference>
<evidence type="ECO:0000256" key="5">
    <source>
        <dbReference type="ARBA" id="ARBA00023136"/>
    </source>
</evidence>
<dbReference type="AlphaFoldDB" id="A0ABD7IUC1"/>
<accession>A0ABD7IUC1</accession>